<feature type="compositionally biased region" description="Polar residues" evidence="4">
    <location>
        <begin position="249"/>
        <end position="258"/>
    </location>
</feature>
<accession>A0A135TKX1</accession>
<dbReference type="InterPro" id="IPR028095">
    <property type="entry name" value="Mso1_N_dom"/>
</dbReference>
<feature type="compositionally biased region" description="Polar residues" evidence="4">
    <location>
        <begin position="158"/>
        <end position="178"/>
    </location>
</feature>
<dbReference type="PANTHER" id="PTHR22957">
    <property type="entry name" value="TBC1 DOMAIN FAMILY MEMBER GTPASE-ACTIVATING PROTEIN"/>
    <property type="match status" value="1"/>
</dbReference>
<sequence length="1111" mass="123141">MSSWYSRILTNTTSQISNLQSRLLQSENDGDTEDDTHVCRVLRGYYTEKGRPFPGWLPPDPKAPPPAAPVYAQPAQQVGARYGGLQQQQAGPTTGLSSLWDNNGGAQQRQDTMSLRQGRGAPPPMRGAEQQPARLSPFARAGDNGREEVQARPLPSQRAGSYQQSAAYGRDTTNTPPGSSAGGSAQDRLKQRLWGGARTTSPASGGQGPFQPPTGRGGSGDYEDRFAPGGMYDGNGGGGGGGGGRPFVASNSPWSNNDPGYGGGGGGGSGGRTGLPAGPRRQGLPSGPHSDPPPSANAPPPTRPRSPSGSFYALSDDEEGDYNTITHTETGRGVKLLFSKSKVYVHPTPSAKDNIPGYIALLQQKGGSSERLTSSSSRDSRNPPPSNLLLAWLPETSLGESESIYVKVDLSEGDSPPKQSYLVPPPPTVTSHRGSVGTYAFAIPVSAIYSLLVRPPSLGWWFGSLIINSRAGDSFPALFFHDSECQSTILKRKRRTRDSFDPFGDRGEMFWGGDEVLRWLRRYVPIERSGAEPNIYLVEPSKEDSEAFSGKLTSSTAQAGQKDGSGTRAGGAGPSGDAQMDPFVKFVKETGWNIMEKFSKVTTFTRRAAQDVIQNPNVPPQVKRLLRNPEVQTLQDEFDSARIYLARWAMGIAEQSERDRSQRIWTAKEVLELEDTDVGEFELLDGSSTMSLEDRRKTVTLKEWNTFFDPRTGRLSVTVDEVKERVFHGGLDPDDGVRKEAWLFILGVHDWYSTAEERKAHLASLRDEYVKLKGAWWERLVDLGGEGEQGEWWREQRGRIEKDVHRTDRNVPIFAGEDIPHPDPDSPFSEVGTNVHLEQMKDMLLTYNEYNKDLGYVQGMSDLLAPIYAVMQDDAIAFWGFQHFMDRMERNFLRDQSGMRSQLLTLDHLVQFMDPKLYAHLQSADSTNFFFFFRMLLVWYKREFEWMDVLRLWETLWTDYLSSSFHLFVALAILEKHRDVIMTHLQHFDEVLKYVNELSNTMDLDSTLIRAEALFRRFHRLVEAVDKKGNFPGPRIRGPGSPSKSASSDKTPQESQSSAGPASPRKDKSKATEEPEVKKIITPELRELLSRKVVILPRKEVAKKGDGPGRS</sequence>
<dbReference type="EMBL" id="JFBX01000126">
    <property type="protein sequence ID" value="KXH48759.1"/>
    <property type="molecule type" value="Genomic_DNA"/>
</dbReference>
<dbReference type="Pfam" id="PF14475">
    <property type="entry name" value="Mso1_Sec1_bdg"/>
    <property type="match status" value="1"/>
</dbReference>
<evidence type="ECO:0000313" key="6">
    <source>
        <dbReference type="EMBL" id="KXH48759.1"/>
    </source>
</evidence>
<feature type="region of interest" description="Disordered" evidence="4">
    <location>
        <begin position="366"/>
        <end position="386"/>
    </location>
</feature>
<organism evidence="6 7">
    <name type="scientific">Colletotrichum simmondsii</name>
    <dbReference type="NCBI Taxonomy" id="703756"/>
    <lineage>
        <taxon>Eukaryota</taxon>
        <taxon>Fungi</taxon>
        <taxon>Dikarya</taxon>
        <taxon>Ascomycota</taxon>
        <taxon>Pezizomycotina</taxon>
        <taxon>Sordariomycetes</taxon>
        <taxon>Hypocreomycetidae</taxon>
        <taxon>Glomerellales</taxon>
        <taxon>Glomerellaceae</taxon>
        <taxon>Colletotrichum</taxon>
        <taxon>Colletotrichum acutatum species complex</taxon>
    </lineage>
</organism>
<feature type="compositionally biased region" description="Pro residues" evidence="4">
    <location>
        <begin position="290"/>
        <end position="304"/>
    </location>
</feature>
<evidence type="ECO:0000259" key="5">
    <source>
        <dbReference type="PROSITE" id="PS50086"/>
    </source>
</evidence>
<feature type="compositionally biased region" description="Basic and acidic residues" evidence="4">
    <location>
        <begin position="1064"/>
        <end position="1082"/>
    </location>
</feature>
<protein>
    <recommendedName>
        <fullName evidence="2">GTPase-activating protein GYP7</fullName>
    </recommendedName>
    <alternativeName>
        <fullName evidence="3">GAP for YPT7</fullName>
    </alternativeName>
</protein>
<gene>
    <name evidence="6" type="ORF">CSIM01_10056</name>
</gene>
<evidence type="ECO:0000313" key="7">
    <source>
        <dbReference type="Proteomes" id="UP000070328"/>
    </source>
</evidence>
<keyword evidence="7" id="KW-1185">Reference proteome</keyword>
<dbReference type="OrthoDB" id="10264062at2759"/>
<evidence type="ECO:0000256" key="4">
    <source>
        <dbReference type="SAM" id="MobiDB-lite"/>
    </source>
</evidence>
<evidence type="ECO:0000256" key="3">
    <source>
        <dbReference type="ARBA" id="ARBA00082648"/>
    </source>
</evidence>
<feature type="compositionally biased region" description="Gly residues" evidence="4">
    <location>
        <begin position="231"/>
        <end position="245"/>
    </location>
</feature>
<dbReference type="GO" id="GO:0005096">
    <property type="term" value="F:GTPase activator activity"/>
    <property type="evidence" value="ECO:0007669"/>
    <property type="project" value="UniProtKB-KW"/>
</dbReference>
<feature type="region of interest" description="Disordered" evidence="4">
    <location>
        <begin position="50"/>
        <end position="323"/>
    </location>
</feature>
<keyword evidence="1" id="KW-0343">GTPase activation</keyword>
<dbReference type="SMART" id="SM00164">
    <property type="entry name" value="TBC"/>
    <property type="match status" value="1"/>
</dbReference>
<evidence type="ECO:0000256" key="2">
    <source>
        <dbReference type="ARBA" id="ARBA00072091"/>
    </source>
</evidence>
<dbReference type="InterPro" id="IPR035969">
    <property type="entry name" value="Rab-GAP_TBC_sf"/>
</dbReference>
<dbReference type="PROSITE" id="PS50086">
    <property type="entry name" value="TBC_RABGAP"/>
    <property type="match status" value="1"/>
</dbReference>
<dbReference type="AlphaFoldDB" id="A0A135TKX1"/>
<feature type="compositionally biased region" description="Gly residues" evidence="4">
    <location>
        <begin position="260"/>
        <end position="273"/>
    </location>
</feature>
<dbReference type="Gene3D" id="1.10.472.80">
    <property type="entry name" value="Ypt/Rab-GAP domain of gyp1p, domain 3"/>
    <property type="match status" value="1"/>
</dbReference>
<comment type="caution">
    <text evidence="6">The sequence shown here is derived from an EMBL/GenBank/DDBJ whole genome shotgun (WGS) entry which is preliminary data.</text>
</comment>
<dbReference type="PANTHER" id="PTHR22957:SF502">
    <property type="entry name" value="SMALL G PROTEIN SIGNALING MODULATOR 2-RELATED"/>
    <property type="match status" value="1"/>
</dbReference>
<name>A0A135TKX1_9PEZI</name>
<feature type="compositionally biased region" description="Polar residues" evidence="4">
    <location>
        <begin position="1044"/>
        <end position="1060"/>
    </location>
</feature>
<feature type="domain" description="Rab-GAP TBC" evidence="5">
    <location>
        <begin position="732"/>
        <end position="960"/>
    </location>
</feature>
<feature type="compositionally biased region" description="Pro residues" evidence="4">
    <location>
        <begin position="55"/>
        <end position="68"/>
    </location>
</feature>
<dbReference type="FunFam" id="1.10.8.270:FF:000032">
    <property type="entry name" value="GTPase activating protein (Gyp7)"/>
    <property type="match status" value="1"/>
</dbReference>
<dbReference type="InterPro" id="IPR000195">
    <property type="entry name" value="Rab-GAP-TBC_dom"/>
</dbReference>
<evidence type="ECO:0000256" key="1">
    <source>
        <dbReference type="ARBA" id="ARBA00022468"/>
    </source>
</evidence>
<dbReference type="GO" id="GO:0005737">
    <property type="term" value="C:cytoplasm"/>
    <property type="evidence" value="ECO:0007669"/>
    <property type="project" value="UniProtKB-ARBA"/>
</dbReference>
<feature type="region of interest" description="Disordered" evidence="4">
    <location>
        <begin position="1029"/>
        <end position="1082"/>
    </location>
</feature>
<dbReference type="Gene3D" id="1.10.8.270">
    <property type="entry name" value="putative rabgap domain of human tbc1 domain family member 14 like domains"/>
    <property type="match status" value="1"/>
</dbReference>
<feature type="compositionally biased region" description="Low complexity" evidence="4">
    <location>
        <begin position="1032"/>
        <end position="1043"/>
    </location>
</feature>
<feature type="compositionally biased region" description="Polar residues" evidence="4">
    <location>
        <begin position="85"/>
        <end position="115"/>
    </location>
</feature>
<proteinExistence type="predicted"/>
<dbReference type="SUPFAM" id="SSF47923">
    <property type="entry name" value="Ypt/Rab-GAP domain of gyp1p"/>
    <property type="match status" value="2"/>
</dbReference>
<dbReference type="Proteomes" id="UP000070328">
    <property type="component" value="Unassembled WGS sequence"/>
</dbReference>
<feature type="region of interest" description="Disordered" evidence="4">
    <location>
        <begin position="547"/>
        <end position="580"/>
    </location>
</feature>
<dbReference type="FunFam" id="1.10.472.80:FF:000005">
    <property type="entry name" value="TBC1 domain family member 15"/>
    <property type="match status" value="1"/>
</dbReference>
<reference evidence="6 7" key="1">
    <citation type="submission" date="2014-02" db="EMBL/GenBank/DDBJ databases">
        <title>The genome sequence of Colletotrichum simmondsii CBS122122.</title>
        <authorList>
            <person name="Baroncelli R."/>
            <person name="Thon M.R."/>
        </authorList>
    </citation>
    <scope>NUCLEOTIDE SEQUENCE [LARGE SCALE GENOMIC DNA]</scope>
    <source>
        <strain evidence="6 7">CBS122122</strain>
    </source>
</reference>
<dbReference type="Pfam" id="PF00566">
    <property type="entry name" value="RabGAP-TBC"/>
    <property type="match status" value="1"/>
</dbReference>